<reference evidence="1 2" key="1">
    <citation type="journal article" date="2016" name="Genome Biol. Evol.">
        <title>Gene Family Evolution Reflects Adaptation to Soil Environmental Stressors in the Genome of the Collembolan Orchesella cincta.</title>
        <authorList>
            <person name="Faddeeva-Vakhrusheva A."/>
            <person name="Derks M.F."/>
            <person name="Anvar S.Y."/>
            <person name="Agamennone V."/>
            <person name="Suring W."/>
            <person name="Smit S."/>
            <person name="van Straalen N.M."/>
            <person name="Roelofs D."/>
        </authorList>
    </citation>
    <scope>NUCLEOTIDE SEQUENCE [LARGE SCALE GENOMIC DNA]</scope>
    <source>
        <tissue evidence="1">Mixed pool</tissue>
    </source>
</reference>
<sequence length="104" mass="11834">MNSKEVYKYRSQEDMYLFPIKAPRQERTGPTTTSCGLIVLDILVQCGTWIQTCSSFCSRRRRRVTRKLRALIIPFVSSLSPPHRAFLDVPQIHPVRGSGGGIRV</sequence>
<proteinExistence type="predicted"/>
<keyword evidence="2" id="KW-1185">Reference proteome</keyword>
<accession>A0A1D2M0G1</accession>
<name>A0A1D2M0G1_ORCCI</name>
<dbReference type="Proteomes" id="UP000094527">
    <property type="component" value="Unassembled WGS sequence"/>
</dbReference>
<protein>
    <submittedName>
        <fullName evidence="1">Uncharacterized protein</fullName>
    </submittedName>
</protein>
<organism evidence="1 2">
    <name type="scientific">Orchesella cincta</name>
    <name type="common">Springtail</name>
    <name type="synonym">Podura cincta</name>
    <dbReference type="NCBI Taxonomy" id="48709"/>
    <lineage>
        <taxon>Eukaryota</taxon>
        <taxon>Metazoa</taxon>
        <taxon>Ecdysozoa</taxon>
        <taxon>Arthropoda</taxon>
        <taxon>Hexapoda</taxon>
        <taxon>Collembola</taxon>
        <taxon>Entomobryomorpha</taxon>
        <taxon>Entomobryoidea</taxon>
        <taxon>Orchesellidae</taxon>
        <taxon>Orchesellinae</taxon>
        <taxon>Orchesella</taxon>
    </lineage>
</organism>
<dbReference type="EMBL" id="LJIJ01009120">
    <property type="protein sequence ID" value="ODM59395.1"/>
    <property type="molecule type" value="Genomic_DNA"/>
</dbReference>
<gene>
    <name evidence="1" type="ORF">Ocin01_20236</name>
</gene>
<evidence type="ECO:0000313" key="1">
    <source>
        <dbReference type="EMBL" id="ODM59395.1"/>
    </source>
</evidence>
<dbReference type="AlphaFoldDB" id="A0A1D2M0G1"/>
<comment type="caution">
    <text evidence="1">The sequence shown here is derived from an EMBL/GenBank/DDBJ whole genome shotgun (WGS) entry which is preliminary data.</text>
</comment>
<evidence type="ECO:0000313" key="2">
    <source>
        <dbReference type="Proteomes" id="UP000094527"/>
    </source>
</evidence>